<organism evidence="14">
    <name type="scientific">Buchnera aphidicola</name>
    <name type="common">Anoecia corni</name>
    <dbReference type="NCBI Taxonomy" id="2994477"/>
    <lineage>
        <taxon>Bacteria</taxon>
        <taxon>Pseudomonadati</taxon>
        <taxon>Pseudomonadota</taxon>
        <taxon>Gammaproteobacteria</taxon>
        <taxon>Enterobacterales</taxon>
        <taxon>Erwiniaceae</taxon>
        <taxon>Buchnera</taxon>
    </lineage>
</organism>
<proteinExistence type="inferred from homology"/>
<dbReference type="GO" id="GO:0003954">
    <property type="term" value="F:NADH dehydrogenase activity"/>
    <property type="evidence" value="ECO:0007669"/>
    <property type="project" value="TreeGrafter"/>
</dbReference>
<accession>A0AAT9IGB6</accession>
<reference evidence="14" key="1">
    <citation type="submission" date="2024-06" db="EMBL/GenBank/DDBJ databases">
        <authorList>
            <person name="Manzano-Marin A."/>
            <person name="Manzano-Marin A."/>
            <person name="Alejandro Manzano Marin A."/>
        </authorList>
    </citation>
    <scope>NUCLEOTIDE SEQUENCE</scope>
    <source>
        <strain evidence="14">Ancorni-2928</strain>
    </source>
</reference>
<dbReference type="NCBIfam" id="TIGR01972">
    <property type="entry name" value="NDH_I_M"/>
    <property type="match status" value="1"/>
</dbReference>
<dbReference type="InterPro" id="IPR003918">
    <property type="entry name" value="NADH_UbQ_OxRdtase"/>
</dbReference>
<evidence type="ECO:0000256" key="10">
    <source>
        <dbReference type="ARBA" id="ARBA00032798"/>
    </source>
</evidence>
<dbReference type="GO" id="GO:0042773">
    <property type="term" value="P:ATP synthesis coupled electron transport"/>
    <property type="evidence" value="ECO:0007669"/>
    <property type="project" value="InterPro"/>
</dbReference>
<evidence type="ECO:0000256" key="6">
    <source>
        <dbReference type="ARBA" id="ARBA00023136"/>
    </source>
</evidence>
<comment type="subunit">
    <text evidence="8">Composed of 13 different subunits. Subunits NuoA, H, J, K, L, M, N constitute the membrane sector of the complex.</text>
</comment>
<feature type="domain" description="NADH:quinone oxidoreductase/Mrp antiporter transmembrane" evidence="13">
    <location>
        <begin position="135"/>
        <end position="428"/>
    </location>
</feature>
<comment type="similarity">
    <text evidence="2">Belongs to the complex I subunit 4 family.</text>
</comment>
<dbReference type="EMBL" id="OZ060371">
    <property type="protein sequence ID" value="CAL4042549.1"/>
    <property type="molecule type" value="Genomic_DNA"/>
</dbReference>
<dbReference type="AlphaFoldDB" id="A0AAT9IGB6"/>
<feature type="transmembrane region" description="Helical" evidence="12">
    <location>
        <begin position="6"/>
        <end position="23"/>
    </location>
</feature>
<feature type="transmembrane region" description="Helical" evidence="12">
    <location>
        <begin position="216"/>
        <end position="234"/>
    </location>
</feature>
<feature type="transmembrane region" description="Helical" evidence="12">
    <location>
        <begin position="342"/>
        <end position="364"/>
    </location>
</feature>
<evidence type="ECO:0000256" key="3">
    <source>
        <dbReference type="ARBA" id="ARBA00019906"/>
    </source>
</evidence>
<dbReference type="RefSeq" id="WP_367681110.1">
    <property type="nucleotide sequence ID" value="NZ_OZ060371.1"/>
</dbReference>
<feature type="transmembrane region" description="Helical" evidence="12">
    <location>
        <begin position="421"/>
        <end position="445"/>
    </location>
</feature>
<feature type="transmembrane region" description="Helical" evidence="12">
    <location>
        <begin position="285"/>
        <end position="308"/>
    </location>
</feature>
<evidence type="ECO:0000259" key="13">
    <source>
        <dbReference type="Pfam" id="PF00361"/>
    </source>
</evidence>
<dbReference type="GO" id="GO:0048039">
    <property type="term" value="F:ubiquinone binding"/>
    <property type="evidence" value="ECO:0007669"/>
    <property type="project" value="TreeGrafter"/>
</dbReference>
<evidence type="ECO:0000256" key="9">
    <source>
        <dbReference type="ARBA" id="ARBA00031584"/>
    </source>
</evidence>
<evidence type="ECO:0000256" key="5">
    <source>
        <dbReference type="ARBA" id="ARBA00022989"/>
    </source>
</evidence>
<evidence type="ECO:0000256" key="12">
    <source>
        <dbReference type="SAM" id="Phobius"/>
    </source>
</evidence>
<dbReference type="PRINTS" id="PR01437">
    <property type="entry name" value="NUOXDRDTASE4"/>
</dbReference>
<evidence type="ECO:0000256" key="1">
    <source>
        <dbReference type="ARBA" id="ARBA00004127"/>
    </source>
</evidence>
<dbReference type="InterPro" id="IPR001750">
    <property type="entry name" value="ND/Mrp_TM"/>
</dbReference>
<evidence type="ECO:0000256" key="4">
    <source>
        <dbReference type="ARBA" id="ARBA00022692"/>
    </source>
</evidence>
<protein>
    <recommendedName>
        <fullName evidence="3">NADH-quinone oxidoreductase subunit M</fullName>
    </recommendedName>
    <alternativeName>
        <fullName evidence="9">NADH dehydrogenase I subunit M</fullName>
    </alternativeName>
    <alternativeName>
        <fullName evidence="10">NDH-1 subunit M</fullName>
    </alternativeName>
</protein>
<evidence type="ECO:0000256" key="11">
    <source>
        <dbReference type="RuleBase" id="RU000320"/>
    </source>
</evidence>
<evidence type="ECO:0000256" key="7">
    <source>
        <dbReference type="ARBA" id="ARBA00025189"/>
    </source>
</evidence>
<dbReference type="GO" id="GO:0008137">
    <property type="term" value="F:NADH dehydrogenase (ubiquinone) activity"/>
    <property type="evidence" value="ECO:0007669"/>
    <property type="project" value="InterPro"/>
</dbReference>
<comment type="function">
    <text evidence="7">NDH-1 shuttles electrons from NADH, via FMN and iron-sulfur (Fe-S) centers, to quinones in the respiratory chain. Couples the redox reaction to proton translocation (for every two electrons transferred, four hydrogen ions are translocated across the cytoplasmic membrane), and thus conserves the redox energy in a proton gradient.</text>
</comment>
<feature type="transmembrane region" description="Helical" evidence="12">
    <location>
        <begin position="175"/>
        <end position="196"/>
    </location>
</feature>
<keyword evidence="4 11" id="KW-0812">Transmembrane</keyword>
<name>A0AAT9IGB6_9GAMM</name>
<feature type="transmembrane region" description="Helical" evidence="12">
    <location>
        <begin position="86"/>
        <end position="105"/>
    </location>
</feature>
<gene>
    <name evidence="14" type="primary">nuoM</name>
    <name evidence="14" type="ORF">BUANCORI2928_136</name>
</gene>
<feature type="transmembrane region" description="Helical" evidence="12">
    <location>
        <begin position="315"/>
        <end position="336"/>
    </location>
</feature>
<sequence>MLLNVLILLPFLGSILCYLSSFCNIKLPRWIALFTTTVLLLITCKILYSEFYIHHLHYLNHSLWNYEYCIPWIPQLGINFHLALDGLSALMLTITGLLGIFSIFCHWNELDKSTGMFYCNLLCILSCTIGIFLSIDLFLFFCFWELILLPIYFITVFWGNSSLSMNSRTNSANKFLIYSQLSSLLMLVAIINLVVINYNTSHILTFDYNNFKNLKLTFWTEFFIMIGFFIPFIVKMPIIPFHGWLPDIQKSFPTSSSVDLVSVVLKTSLYGILRFNISLFPKSSIYISKYAILLGLFTFFYGSFLTIAQKNIKKVISYTSISHAGIMLVGAYIFNITSYKGLILYTISNMLSISGLLILIQYLYFYFNTYNLKKMKISYCCKKWISGSFLFFLLANLGIPGTGNFTGELLILLGSFKYCHVLSIGISIGLIMVTAYSMYVIYNMYFGTSLQFYTNIHKKKFVKIQTIILILLIIIIGLFPKTIGYISYYPLNKILKNLLYTY</sequence>
<dbReference type="PANTHER" id="PTHR43507">
    <property type="entry name" value="NADH-UBIQUINONE OXIDOREDUCTASE CHAIN 4"/>
    <property type="match status" value="1"/>
</dbReference>
<feature type="transmembrane region" description="Helical" evidence="12">
    <location>
        <begin position="117"/>
        <end position="140"/>
    </location>
</feature>
<evidence type="ECO:0000256" key="2">
    <source>
        <dbReference type="ARBA" id="ARBA00009025"/>
    </source>
</evidence>
<feature type="transmembrane region" description="Helical" evidence="12">
    <location>
        <begin position="30"/>
        <end position="48"/>
    </location>
</feature>
<dbReference type="GO" id="GO:0016020">
    <property type="term" value="C:membrane"/>
    <property type="evidence" value="ECO:0007669"/>
    <property type="project" value="UniProtKB-SubCell"/>
</dbReference>
<comment type="subcellular location">
    <subcellularLocation>
        <location evidence="1">Endomembrane system</location>
        <topology evidence="1">Multi-pass membrane protein</topology>
    </subcellularLocation>
    <subcellularLocation>
        <location evidence="11">Membrane</location>
        <topology evidence="11">Multi-pass membrane protein</topology>
    </subcellularLocation>
</comment>
<evidence type="ECO:0000313" key="14">
    <source>
        <dbReference type="EMBL" id="CAL4042549.1"/>
    </source>
</evidence>
<feature type="transmembrane region" description="Helical" evidence="12">
    <location>
        <begin position="384"/>
        <end position="401"/>
    </location>
</feature>
<dbReference type="Pfam" id="PF00361">
    <property type="entry name" value="Proton_antipo_M"/>
    <property type="match status" value="1"/>
</dbReference>
<dbReference type="PANTHER" id="PTHR43507:SF1">
    <property type="entry name" value="NADH-UBIQUINONE OXIDOREDUCTASE CHAIN 4"/>
    <property type="match status" value="1"/>
</dbReference>
<feature type="transmembrane region" description="Helical" evidence="12">
    <location>
        <begin position="466"/>
        <end position="488"/>
    </location>
</feature>
<dbReference type="GO" id="GO:0012505">
    <property type="term" value="C:endomembrane system"/>
    <property type="evidence" value="ECO:0007669"/>
    <property type="project" value="UniProtKB-SubCell"/>
</dbReference>
<keyword evidence="5 12" id="KW-1133">Transmembrane helix</keyword>
<dbReference type="InterPro" id="IPR010227">
    <property type="entry name" value="NADH_Q_OxRdtase_chainM/4"/>
</dbReference>
<keyword evidence="6 12" id="KW-0472">Membrane</keyword>
<dbReference type="GO" id="GO:0015990">
    <property type="term" value="P:electron transport coupled proton transport"/>
    <property type="evidence" value="ECO:0007669"/>
    <property type="project" value="TreeGrafter"/>
</dbReference>
<evidence type="ECO:0000256" key="8">
    <source>
        <dbReference type="ARBA" id="ARBA00025811"/>
    </source>
</evidence>